<proteinExistence type="predicted"/>
<dbReference type="Proteomes" id="UP000199623">
    <property type="component" value="Unassembled WGS sequence"/>
</dbReference>
<sequence>MLLPGMLQTTALMRYLMETAGVEPEEIDRLVTLRVRRQEALLDAARQFEFIIDQAALARVNLIADTTGIWAGQLARLAEVVQLPNVRIRWVPFSHGFYPGQESDYHIVTYATDPELHLIYAERYDEQAVLHEPKVVKRYLDLWDAQEKVALESDQAASFLAFVGGPLLS</sequence>
<accession>A0A1G8A635</accession>
<protein>
    <recommendedName>
        <fullName evidence="1">DUF5753 domain-containing protein</fullName>
    </recommendedName>
</protein>
<dbReference type="Pfam" id="PF19054">
    <property type="entry name" value="DUF5753"/>
    <property type="match status" value="1"/>
</dbReference>
<dbReference type="STRING" id="200378.SAMN05216553_1172"/>
<dbReference type="AlphaFoldDB" id="A0A1G8A635"/>
<keyword evidence="3" id="KW-1185">Reference proteome</keyword>
<organism evidence="2 3">
    <name type="scientific">Lentzea fradiae</name>
    <dbReference type="NCBI Taxonomy" id="200378"/>
    <lineage>
        <taxon>Bacteria</taxon>
        <taxon>Bacillati</taxon>
        <taxon>Actinomycetota</taxon>
        <taxon>Actinomycetes</taxon>
        <taxon>Pseudonocardiales</taxon>
        <taxon>Pseudonocardiaceae</taxon>
        <taxon>Lentzea</taxon>
    </lineage>
</organism>
<feature type="domain" description="DUF5753" evidence="1">
    <location>
        <begin position="2"/>
        <end position="160"/>
    </location>
</feature>
<gene>
    <name evidence="2" type="ORF">SAMN05216553_1172</name>
</gene>
<evidence type="ECO:0000259" key="1">
    <source>
        <dbReference type="Pfam" id="PF19054"/>
    </source>
</evidence>
<reference evidence="3" key="1">
    <citation type="submission" date="2016-10" db="EMBL/GenBank/DDBJ databases">
        <authorList>
            <person name="Varghese N."/>
            <person name="Submissions S."/>
        </authorList>
    </citation>
    <scope>NUCLEOTIDE SEQUENCE [LARGE SCALE GENOMIC DNA]</scope>
    <source>
        <strain evidence="3">CGMCC 4.3506</strain>
    </source>
</reference>
<dbReference type="InterPro" id="IPR043917">
    <property type="entry name" value="DUF5753"/>
</dbReference>
<name>A0A1G8A635_9PSEU</name>
<evidence type="ECO:0000313" key="3">
    <source>
        <dbReference type="Proteomes" id="UP000199623"/>
    </source>
</evidence>
<dbReference type="EMBL" id="FNCC01000017">
    <property type="protein sequence ID" value="SDH16307.1"/>
    <property type="molecule type" value="Genomic_DNA"/>
</dbReference>
<evidence type="ECO:0000313" key="2">
    <source>
        <dbReference type="EMBL" id="SDH16307.1"/>
    </source>
</evidence>